<accession>A0A8E2JD12</accession>
<dbReference type="EMBL" id="KV745092">
    <property type="protein sequence ID" value="OCK77912.1"/>
    <property type="molecule type" value="Genomic_DNA"/>
</dbReference>
<dbReference type="AlphaFoldDB" id="A0A8E2JD12"/>
<gene>
    <name evidence="1" type="ORF">K432DRAFT_105094</name>
</gene>
<reference evidence="1 2" key="1">
    <citation type="journal article" date="2016" name="Nat. Commun.">
        <title>Ectomycorrhizal ecology is imprinted in the genome of the dominant symbiotic fungus Cenococcum geophilum.</title>
        <authorList>
            <consortium name="DOE Joint Genome Institute"/>
            <person name="Peter M."/>
            <person name="Kohler A."/>
            <person name="Ohm R.A."/>
            <person name="Kuo A."/>
            <person name="Krutzmann J."/>
            <person name="Morin E."/>
            <person name="Arend M."/>
            <person name="Barry K.W."/>
            <person name="Binder M."/>
            <person name="Choi C."/>
            <person name="Clum A."/>
            <person name="Copeland A."/>
            <person name="Grisel N."/>
            <person name="Haridas S."/>
            <person name="Kipfer T."/>
            <person name="LaButti K."/>
            <person name="Lindquist E."/>
            <person name="Lipzen A."/>
            <person name="Maire R."/>
            <person name="Meier B."/>
            <person name="Mihaltcheva S."/>
            <person name="Molinier V."/>
            <person name="Murat C."/>
            <person name="Poggeler S."/>
            <person name="Quandt C.A."/>
            <person name="Sperisen C."/>
            <person name="Tritt A."/>
            <person name="Tisserant E."/>
            <person name="Crous P.W."/>
            <person name="Henrissat B."/>
            <person name="Nehls U."/>
            <person name="Egli S."/>
            <person name="Spatafora J.W."/>
            <person name="Grigoriev I.V."/>
            <person name="Martin F.M."/>
        </authorList>
    </citation>
    <scope>NUCLEOTIDE SEQUENCE [LARGE SCALE GENOMIC DNA]</scope>
    <source>
        <strain evidence="1 2">CBS 459.81</strain>
    </source>
</reference>
<organism evidence="1 2">
    <name type="scientific">Lepidopterella palustris CBS 459.81</name>
    <dbReference type="NCBI Taxonomy" id="1314670"/>
    <lineage>
        <taxon>Eukaryota</taxon>
        <taxon>Fungi</taxon>
        <taxon>Dikarya</taxon>
        <taxon>Ascomycota</taxon>
        <taxon>Pezizomycotina</taxon>
        <taxon>Dothideomycetes</taxon>
        <taxon>Pleosporomycetidae</taxon>
        <taxon>Mytilinidiales</taxon>
        <taxon>Argynnaceae</taxon>
        <taxon>Lepidopterella</taxon>
    </lineage>
</organism>
<dbReference type="Proteomes" id="UP000250266">
    <property type="component" value="Unassembled WGS sequence"/>
</dbReference>
<evidence type="ECO:0000313" key="1">
    <source>
        <dbReference type="EMBL" id="OCK77912.1"/>
    </source>
</evidence>
<proteinExistence type="predicted"/>
<evidence type="ECO:0000313" key="2">
    <source>
        <dbReference type="Proteomes" id="UP000250266"/>
    </source>
</evidence>
<sequence length="108" mass="12255">MVPSRVLETALKTAMPRSPHLHLPTSMTSEIRIYRISENVYTNPKAATRTADRSMIKLRRLAESPLPFCTPQARQSMEGQYIVAIDQTCLYLSVLVQREGVTRSYLSD</sequence>
<protein>
    <submittedName>
        <fullName evidence="1">Uncharacterized protein</fullName>
    </submittedName>
</protein>
<keyword evidence="2" id="KW-1185">Reference proteome</keyword>
<name>A0A8E2JD12_9PEZI</name>